<dbReference type="Pfam" id="PF26071">
    <property type="entry name" value="DUF8028"/>
    <property type="match status" value="1"/>
</dbReference>
<comment type="caution">
    <text evidence="2">The sequence shown here is derived from an EMBL/GenBank/DDBJ whole genome shotgun (WGS) entry which is preliminary data.</text>
</comment>
<dbReference type="AlphaFoldDB" id="A0ABD5MEI3"/>
<proteinExistence type="predicted"/>
<name>A0ABD5MEI3_9EURY</name>
<dbReference type="InterPro" id="IPR058341">
    <property type="entry name" value="DUF8028"/>
</dbReference>
<evidence type="ECO:0000313" key="3">
    <source>
        <dbReference type="Proteomes" id="UP001570511"/>
    </source>
</evidence>
<dbReference type="RefSeq" id="WP_372391198.1">
    <property type="nucleotide sequence ID" value="NZ_JBGNYA010000001.1"/>
</dbReference>
<reference evidence="2 3" key="1">
    <citation type="submission" date="2024-08" db="EMBL/GenBank/DDBJ databases">
        <title>Halobellus sp. MBLA0158 whole genome sequence.</title>
        <authorList>
            <person name="Hwang C.Y."/>
            <person name="Cho E.-S."/>
            <person name="Seo M.-J."/>
        </authorList>
    </citation>
    <scope>NUCLEOTIDE SEQUENCE [LARGE SCALE GENOMIC DNA]</scope>
    <source>
        <strain evidence="2 3">MBLA0158</strain>
    </source>
</reference>
<keyword evidence="1" id="KW-1133">Transmembrane helix</keyword>
<feature type="transmembrane region" description="Helical" evidence="1">
    <location>
        <begin position="41"/>
        <end position="61"/>
    </location>
</feature>
<dbReference type="Proteomes" id="UP001570511">
    <property type="component" value="Unassembled WGS sequence"/>
</dbReference>
<keyword evidence="1" id="KW-0472">Membrane</keyword>
<evidence type="ECO:0000313" key="2">
    <source>
        <dbReference type="EMBL" id="MFA1612330.1"/>
    </source>
</evidence>
<gene>
    <name evidence="2" type="ORF">OS889_15145</name>
</gene>
<evidence type="ECO:0000256" key="1">
    <source>
        <dbReference type="SAM" id="Phobius"/>
    </source>
</evidence>
<organism evidence="2 3">
    <name type="scientific">Halobellus rubicundus</name>
    <dbReference type="NCBI Taxonomy" id="2996466"/>
    <lineage>
        <taxon>Archaea</taxon>
        <taxon>Methanobacteriati</taxon>
        <taxon>Methanobacteriota</taxon>
        <taxon>Stenosarchaea group</taxon>
        <taxon>Halobacteria</taxon>
        <taxon>Halobacteriales</taxon>
        <taxon>Haloferacaceae</taxon>
        <taxon>Halobellus</taxon>
    </lineage>
</organism>
<protein>
    <recommendedName>
        <fullName evidence="4">Acyl-CoA desaturase</fullName>
    </recommendedName>
</protein>
<feature type="transmembrane region" description="Helical" evidence="1">
    <location>
        <begin position="68"/>
        <end position="86"/>
    </location>
</feature>
<dbReference type="EMBL" id="JBGNYA010000001">
    <property type="protein sequence ID" value="MFA1612330.1"/>
    <property type="molecule type" value="Genomic_DNA"/>
</dbReference>
<sequence>MSNALPPFDSERLGRVRDALSSSPASIEHPVEALATPLRFVAFWTAIALPFLYFPLLAGGLTGSEPTVFVALLLANAVALVAGHDYHSADSA</sequence>
<accession>A0ABD5MEI3</accession>
<keyword evidence="1" id="KW-0812">Transmembrane</keyword>
<evidence type="ECO:0008006" key="4">
    <source>
        <dbReference type="Google" id="ProtNLM"/>
    </source>
</evidence>
<keyword evidence="3" id="KW-1185">Reference proteome</keyword>